<dbReference type="InterPro" id="IPR002575">
    <property type="entry name" value="Aminoglycoside_PTrfase"/>
</dbReference>
<dbReference type="Proteomes" id="UP000799779">
    <property type="component" value="Unassembled WGS sequence"/>
</dbReference>
<accession>A0A6A5WAI6</accession>
<dbReference type="SUPFAM" id="SSF56112">
    <property type="entry name" value="Protein kinase-like (PK-like)"/>
    <property type="match status" value="1"/>
</dbReference>
<dbReference type="InterPro" id="IPR011009">
    <property type="entry name" value="Kinase-like_dom_sf"/>
</dbReference>
<dbReference type="PANTHER" id="PTHR21310">
    <property type="entry name" value="AMINOGLYCOSIDE PHOSPHOTRANSFERASE-RELATED-RELATED"/>
    <property type="match status" value="1"/>
</dbReference>
<proteinExistence type="predicted"/>
<feature type="domain" description="Aminoglycoside phosphotransferase" evidence="1">
    <location>
        <begin position="211"/>
        <end position="246"/>
    </location>
</feature>
<dbReference type="PANTHER" id="PTHR21310:SF55">
    <property type="entry name" value="AMINOGLYCOSIDE PHOSPHOTRANSFERASE DOMAIN-CONTAINING PROTEIN"/>
    <property type="match status" value="1"/>
</dbReference>
<evidence type="ECO:0000313" key="2">
    <source>
        <dbReference type="EMBL" id="KAF1994626.1"/>
    </source>
</evidence>
<protein>
    <recommendedName>
        <fullName evidence="1">Aminoglycoside phosphotransferase domain-containing protein</fullName>
    </recommendedName>
</protein>
<organism evidence="2 3">
    <name type="scientific">Amniculicola lignicola CBS 123094</name>
    <dbReference type="NCBI Taxonomy" id="1392246"/>
    <lineage>
        <taxon>Eukaryota</taxon>
        <taxon>Fungi</taxon>
        <taxon>Dikarya</taxon>
        <taxon>Ascomycota</taxon>
        <taxon>Pezizomycotina</taxon>
        <taxon>Dothideomycetes</taxon>
        <taxon>Pleosporomycetidae</taxon>
        <taxon>Pleosporales</taxon>
        <taxon>Amniculicolaceae</taxon>
        <taxon>Amniculicola</taxon>
    </lineage>
</organism>
<keyword evidence="3" id="KW-1185">Reference proteome</keyword>
<reference evidence="2" key="1">
    <citation type="journal article" date="2020" name="Stud. Mycol.">
        <title>101 Dothideomycetes genomes: a test case for predicting lifestyles and emergence of pathogens.</title>
        <authorList>
            <person name="Haridas S."/>
            <person name="Albert R."/>
            <person name="Binder M."/>
            <person name="Bloem J."/>
            <person name="Labutti K."/>
            <person name="Salamov A."/>
            <person name="Andreopoulos B."/>
            <person name="Baker S."/>
            <person name="Barry K."/>
            <person name="Bills G."/>
            <person name="Bluhm B."/>
            <person name="Cannon C."/>
            <person name="Castanera R."/>
            <person name="Culley D."/>
            <person name="Daum C."/>
            <person name="Ezra D."/>
            <person name="Gonzalez J."/>
            <person name="Henrissat B."/>
            <person name="Kuo A."/>
            <person name="Liang C."/>
            <person name="Lipzen A."/>
            <person name="Lutzoni F."/>
            <person name="Magnuson J."/>
            <person name="Mondo S."/>
            <person name="Nolan M."/>
            <person name="Ohm R."/>
            <person name="Pangilinan J."/>
            <person name="Park H.-J."/>
            <person name="Ramirez L."/>
            <person name="Alfaro M."/>
            <person name="Sun H."/>
            <person name="Tritt A."/>
            <person name="Yoshinaga Y."/>
            <person name="Zwiers L.-H."/>
            <person name="Turgeon B."/>
            <person name="Goodwin S."/>
            <person name="Spatafora J."/>
            <person name="Crous P."/>
            <person name="Grigoriev I."/>
        </authorList>
    </citation>
    <scope>NUCLEOTIDE SEQUENCE</scope>
    <source>
        <strain evidence="2">CBS 123094</strain>
    </source>
</reference>
<dbReference type="OrthoDB" id="8300194at2759"/>
<evidence type="ECO:0000313" key="3">
    <source>
        <dbReference type="Proteomes" id="UP000799779"/>
    </source>
</evidence>
<name>A0A6A5WAI6_9PLEO</name>
<dbReference type="InterPro" id="IPR051678">
    <property type="entry name" value="AGP_Transferase"/>
</dbReference>
<gene>
    <name evidence="2" type="ORF">P154DRAFT_526969</name>
</gene>
<evidence type="ECO:0000259" key="1">
    <source>
        <dbReference type="Pfam" id="PF01636"/>
    </source>
</evidence>
<dbReference type="EMBL" id="ML977655">
    <property type="protein sequence ID" value="KAF1994626.1"/>
    <property type="molecule type" value="Genomic_DNA"/>
</dbReference>
<dbReference type="Gene3D" id="3.90.1200.10">
    <property type="match status" value="1"/>
</dbReference>
<dbReference type="Pfam" id="PF01636">
    <property type="entry name" value="APH"/>
    <property type="match status" value="1"/>
</dbReference>
<sequence length="291" mass="33291">MNPYESNPDNIPPTDRYIKEPLYGRYFPRPNDFKPEPAYINSTTPESLKYWALVLQQCDESVRIYDNQDGGRDVFALGGIIVKSSHLKEALEGRQACRDYSYADANEVAATTLARTVLGDCQVPKIYFANKIEGRNVLVQERIPGVGLNIAWQYISNTQKASFKQQARGVLRLLASIQPPSPHRSYVVPDTDPVEHRGIQELERDLIFSGHNKDLDFSLMHNDFTLSNCIVDNDKLVGLVDWEMAGFLGWKTAGEVHREIRTPKRDNFVQLNLPEERLSDILFWNDLYEDK</sequence>
<dbReference type="AlphaFoldDB" id="A0A6A5WAI6"/>